<dbReference type="InterPro" id="IPR035093">
    <property type="entry name" value="RelE/ParE_toxin_dom_sf"/>
</dbReference>
<dbReference type="OrthoDB" id="3268478at2"/>
<accession>A0A1H9VG52</accession>
<dbReference type="Gene3D" id="3.30.2310.20">
    <property type="entry name" value="RelE-like"/>
    <property type="match status" value="1"/>
</dbReference>
<dbReference type="EMBL" id="FOGJ01000023">
    <property type="protein sequence ID" value="SES20746.1"/>
    <property type="molecule type" value="Genomic_DNA"/>
</dbReference>
<sequence>MAKVKITDPANYDLIDIEYAISIDLCNYVASDRIIDGIIAKIESTSENPEMFQYVNDELLANLGIRMTWFDNYNIFYFYDKTDDTMHILRILYNKVDWQFMLHRDFL</sequence>
<keyword evidence="1" id="KW-1277">Toxin-antitoxin system</keyword>
<dbReference type="AlphaFoldDB" id="A0A1H9VG52"/>
<evidence type="ECO:0000313" key="2">
    <source>
        <dbReference type="EMBL" id="SES20746.1"/>
    </source>
</evidence>
<dbReference type="RefSeq" id="WP_074757652.1">
    <property type="nucleotide sequence ID" value="NZ_FOGJ01000023.1"/>
</dbReference>
<gene>
    <name evidence="2" type="ORF">SAMN04487884_12321</name>
</gene>
<dbReference type="Pfam" id="PF05016">
    <property type="entry name" value="ParE_toxin"/>
    <property type="match status" value="1"/>
</dbReference>
<protein>
    <submittedName>
        <fullName evidence="2">Plasmid stabilization system protein ParE</fullName>
    </submittedName>
</protein>
<evidence type="ECO:0000313" key="3">
    <source>
        <dbReference type="Proteomes" id="UP000182584"/>
    </source>
</evidence>
<organism evidence="2 3">
    <name type="scientific">Butyrivibrio fibrisolvens</name>
    <dbReference type="NCBI Taxonomy" id="831"/>
    <lineage>
        <taxon>Bacteria</taxon>
        <taxon>Bacillati</taxon>
        <taxon>Bacillota</taxon>
        <taxon>Clostridia</taxon>
        <taxon>Lachnospirales</taxon>
        <taxon>Lachnospiraceae</taxon>
        <taxon>Butyrivibrio</taxon>
    </lineage>
</organism>
<dbReference type="InterPro" id="IPR007712">
    <property type="entry name" value="RelE/ParE_toxin"/>
</dbReference>
<reference evidence="2 3" key="1">
    <citation type="submission" date="2016-10" db="EMBL/GenBank/DDBJ databases">
        <authorList>
            <person name="de Groot N.N."/>
        </authorList>
    </citation>
    <scope>NUCLEOTIDE SEQUENCE [LARGE SCALE GENOMIC DNA]</scope>
    <source>
        <strain evidence="2 3">AR40</strain>
    </source>
</reference>
<name>A0A1H9VG52_BUTFI</name>
<dbReference type="Proteomes" id="UP000182584">
    <property type="component" value="Unassembled WGS sequence"/>
</dbReference>
<proteinExistence type="predicted"/>
<evidence type="ECO:0000256" key="1">
    <source>
        <dbReference type="ARBA" id="ARBA00022649"/>
    </source>
</evidence>